<protein>
    <recommendedName>
        <fullName evidence="4">MxaH protein</fullName>
    </recommendedName>
</protein>
<name>A0AAE3HJB5_9GAMM</name>
<evidence type="ECO:0008006" key="4">
    <source>
        <dbReference type="Google" id="ProtNLM"/>
    </source>
</evidence>
<accession>A0AAE3HJB5</accession>
<sequence>MSHKAQRAMKPISCPVAVLALLVLFACDQPESTHQSAINPANDARQEDASKTMSVPDWLEWHHDMDAAVWLVKHEAQIHMEPADRSEYARILDSLSKRFRENRRMIANRTVDMQAQLISAGINDPVYKIMQGINSIPLNVESASYGEQCMRYRQQRLQGRSHEAAIARLASYMQSDQG</sequence>
<feature type="chain" id="PRO_5042288033" description="MxaH protein" evidence="1">
    <location>
        <begin position="27"/>
        <end position="178"/>
    </location>
</feature>
<dbReference type="AlphaFoldDB" id="A0AAE3HJB5"/>
<keyword evidence="3" id="KW-1185">Reference proteome</keyword>
<gene>
    <name evidence="2" type="ORF">J2T55_000138</name>
</gene>
<comment type="caution">
    <text evidence="2">The sequence shown here is derived from an EMBL/GenBank/DDBJ whole genome shotgun (WGS) entry which is preliminary data.</text>
</comment>
<keyword evidence="1" id="KW-0732">Signal</keyword>
<evidence type="ECO:0000313" key="3">
    <source>
        <dbReference type="Proteomes" id="UP001204445"/>
    </source>
</evidence>
<feature type="signal peptide" evidence="1">
    <location>
        <begin position="1"/>
        <end position="26"/>
    </location>
</feature>
<organism evidence="2 3">
    <name type="scientific">Methylohalomonas lacus</name>
    <dbReference type="NCBI Taxonomy" id="398773"/>
    <lineage>
        <taxon>Bacteria</taxon>
        <taxon>Pseudomonadati</taxon>
        <taxon>Pseudomonadota</taxon>
        <taxon>Gammaproteobacteria</taxon>
        <taxon>Methylohalomonadales</taxon>
        <taxon>Methylohalomonadaceae</taxon>
        <taxon>Methylohalomonas</taxon>
    </lineage>
</organism>
<proteinExistence type="predicted"/>
<dbReference type="PROSITE" id="PS51257">
    <property type="entry name" value="PROKAR_LIPOPROTEIN"/>
    <property type="match status" value="1"/>
</dbReference>
<dbReference type="EMBL" id="JANUCT010000001">
    <property type="protein sequence ID" value="MCS3902146.1"/>
    <property type="molecule type" value="Genomic_DNA"/>
</dbReference>
<reference evidence="2" key="1">
    <citation type="submission" date="2022-08" db="EMBL/GenBank/DDBJ databases">
        <title>Genomic Encyclopedia of Type Strains, Phase III (KMG-III): the genomes of soil and plant-associated and newly described type strains.</title>
        <authorList>
            <person name="Whitman W."/>
        </authorList>
    </citation>
    <scope>NUCLEOTIDE SEQUENCE</scope>
    <source>
        <strain evidence="2">HMT 1</strain>
    </source>
</reference>
<dbReference type="Proteomes" id="UP001204445">
    <property type="component" value="Unassembled WGS sequence"/>
</dbReference>
<evidence type="ECO:0000256" key="1">
    <source>
        <dbReference type="SAM" id="SignalP"/>
    </source>
</evidence>
<evidence type="ECO:0000313" key="2">
    <source>
        <dbReference type="EMBL" id="MCS3902146.1"/>
    </source>
</evidence>